<dbReference type="STRING" id="109280.ENSHCOP00000025797"/>
<dbReference type="GO" id="GO:0030425">
    <property type="term" value="C:dendrite"/>
    <property type="evidence" value="ECO:0007669"/>
    <property type="project" value="TreeGrafter"/>
</dbReference>
<dbReference type="OMA" id="SCTHHED"/>
<dbReference type="GO" id="GO:0030424">
    <property type="term" value="C:axon"/>
    <property type="evidence" value="ECO:0007669"/>
    <property type="project" value="TreeGrafter"/>
</dbReference>
<keyword evidence="2" id="KW-1185">Reference proteome</keyword>
<dbReference type="GO" id="GO:0007268">
    <property type="term" value="P:chemical synaptic transmission"/>
    <property type="evidence" value="ECO:0007669"/>
    <property type="project" value="TreeGrafter"/>
</dbReference>
<evidence type="ECO:0000313" key="1">
    <source>
        <dbReference type="Ensembl" id="ENSHCOP00000025797.1"/>
    </source>
</evidence>
<dbReference type="GO" id="GO:0048489">
    <property type="term" value="P:synaptic vesicle transport"/>
    <property type="evidence" value="ECO:0007669"/>
    <property type="project" value="TreeGrafter"/>
</dbReference>
<dbReference type="GO" id="GO:0005737">
    <property type="term" value="C:cytoplasm"/>
    <property type="evidence" value="ECO:0007669"/>
    <property type="project" value="TreeGrafter"/>
</dbReference>
<reference evidence="1" key="1">
    <citation type="submission" date="2025-08" db="UniProtKB">
        <authorList>
            <consortium name="Ensembl"/>
        </authorList>
    </citation>
    <scope>IDENTIFICATION</scope>
</reference>
<dbReference type="AlphaFoldDB" id="A0A3Q2Z2R1"/>
<dbReference type="GO" id="GO:0045202">
    <property type="term" value="C:synapse"/>
    <property type="evidence" value="ECO:0007669"/>
    <property type="project" value="TreeGrafter"/>
</dbReference>
<protein>
    <submittedName>
        <fullName evidence="1">Uncharacterized protein</fullName>
    </submittedName>
</protein>
<dbReference type="PANTHER" id="PTHR13650">
    <property type="entry name" value="SPATACSIN"/>
    <property type="match status" value="1"/>
</dbReference>
<dbReference type="InterPro" id="IPR028103">
    <property type="entry name" value="Spatacsin"/>
</dbReference>
<organism evidence="1 2">
    <name type="scientific">Hippocampus comes</name>
    <name type="common">Tiger tail seahorse</name>
    <dbReference type="NCBI Taxonomy" id="109280"/>
    <lineage>
        <taxon>Eukaryota</taxon>
        <taxon>Metazoa</taxon>
        <taxon>Chordata</taxon>
        <taxon>Craniata</taxon>
        <taxon>Vertebrata</taxon>
        <taxon>Euteleostomi</taxon>
        <taxon>Actinopterygii</taxon>
        <taxon>Neopterygii</taxon>
        <taxon>Teleostei</taxon>
        <taxon>Neoteleostei</taxon>
        <taxon>Acanthomorphata</taxon>
        <taxon>Syngnathiaria</taxon>
        <taxon>Syngnathiformes</taxon>
        <taxon>Syngnathoidei</taxon>
        <taxon>Syngnathidae</taxon>
        <taxon>Hippocampus</taxon>
    </lineage>
</organism>
<proteinExistence type="predicted"/>
<dbReference type="Proteomes" id="UP000264820">
    <property type="component" value="Unplaced"/>
</dbReference>
<dbReference type="GO" id="GO:0008088">
    <property type="term" value="P:axo-dendritic transport"/>
    <property type="evidence" value="ECO:0007669"/>
    <property type="project" value="TreeGrafter"/>
</dbReference>
<name>A0A3Q2Z2R1_HIPCM</name>
<dbReference type="PANTHER" id="PTHR13650:SF0">
    <property type="entry name" value="SPATACSIN"/>
    <property type="match status" value="1"/>
</dbReference>
<reference evidence="1" key="2">
    <citation type="submission" date="2025-09" db="UniProtKB">
        <authorList>
            <consortium name="Ensembl"/>
        </authorList>
    </citation>
    <scope>IDENTIFICATION</scope>
</reference>
<sequence length="519" mass="58073">REGRATRLLAVGSSCEVRMLEVDAEKGTALSVRLIGECPAQCLLQEQHAYSGWSRLLSKKLSSTEDSMYDVTNGVLLASVDVPAFVSAGLTDETQPAALWSRLRLLEVSADMSTAVIVTHNNAAAAIDLDDYFRRNPDHLLCQAKPTGPPLRPQRPIDEDKVTSASCSLLEVSGYCSVLLPSCVELPCSFLICMIGDQSVPSLKKKTKNTNMISLLQWRTTEIREYLLLCARPEDGHQGCGIKALECMNSAFPLSSAESGMFQVLFSMSQQELLSSLMMFGSAATVDALCHLNTWERCSIPIHSLKAGVKNRQLDTVDFYLKSKEDILKTHSTTSFTQRTTQLSMSVKTLCPALDLLCAAIRESSNDAQSRQFSEQLLNITLSFVNTQIRYMLMHMNEDEDVRCCVDILNEYLTGLRTFMKKYPWPAEGTKDHKEQAPVVDEEDEWDGLPTEEVVRVSILTNQIPRAQAVFRRRGLPEGRLPALRATGLRLVFSCLEGRDLLFWVRLQRRSFCFFRVSM</sequence>
<dbReference type="Ensembl" id="ENSHCOT00000020342.1">
    <property type="protein sequence ID" value="ENSHCOP00000025797.1"/>
    <property type="gene ID" value="ENSHCOG00000016227.1"/>
</dbReference>
<dbReference type="GeneTree" id="ENSGT00390000016791"/>
<dbReference type="GO" id="GO:0007409">
    <property type="term" value="P:axonogenesis"/>
    <property type="evidence" value="ECO:0007669"/>
    <property type="project" value="TreeGrafter"/>
</dbReference>
<evidence type="ECO:0000313" key="2">
    <source>
        <dbReference type="Proteomes" id="UP000264820"/>
    </source>
</evidence>
<accession>A0A3Q2Z2R1</accession>